<proteinExistence type="predicted"/>
<gene>
    <name evidence="1" type="ORF">V5O48_017504</name>
</gene>
<accession>A0ABR3ENT2</accession>
<evidence type="ECO:0000313" key="1">
    <source>
        <dbReference type="EMBL" id="KAL0564542.1"/>
    </source>
</evidence>
<organism evidence="1 2">
    <name type="scientific">Marasmius crinis-equi</name>
    <dbReference type="NCBI Taxonomy" id="585013"/>
    <lineage>
        <taxon>Eukaryota</taxon>
        <taxon>Fungi</taxon>
        <taxon>Dikarya</taxon>
        <taxon>Basidiomycota</taxon>
        <taxon>Agaricomycotina</taxon>
        <taxon>Agaricomycetes</taxon>
        <taxon>Agaricomycetidae</taxon>
        <taxon>Agaricales</taxon>
        <taxon>Marasmiineae</taxon>
        <taxon>Marasmiaceae</taxon>
        <taxon>Marasmius</taxon>
    </lineage>
</organism>
<sequence length="120" mass="13413">PFIGYDGQSSTGMPVNIKALHQKVAVDSVLAALATVEPDPLDYVRTRLNTNRLLSLVTTTISRTEIGIQIPAQSQVQKAIVYLPKNSMPWFRFYPLPEHSDSDSSSDDEITYLYTRKANK</sequence>
<keyword evidence="2" id="KW-1185">Reference proteome</keyword>
<evidence type="ECO:0000313" key="2">
    <source>
        <dbReference type="Proteomes" id="UP001465976"/>
    </source>
</evidence>
<feature type="non-terminal residue" evidence="1">
    <location>
        <position position="1"/>
    </location>
</feature>
<reference evidence="1 2" key="1">
    <citation type="submission" date="2024-02" db="EMBL/GenBank/DDBJ databases">
        <title>A draft genome for the cacao thread blight pathogen Marasmius crinis-equi.</title>
        <authorList>
            <person name="Cohen S.P."/>
            <person name="Baruah I.K."/>
            <person name="Amoako-Attah I."/>
            <person name="Bukari Y."/>
            <person name="Meinhardt L.W."/>
            <person name="Bailey B.A."/>
        </authorList>
    </citation>
    <scope>NUCLEOTIDE SEQUENCE [LARGE SCALE GENOMIC DNA]</scope>
    <source>
        <strain evidence="1 2">GH-76</strain>
    </source>
</reference>
<comment type="caution">
    <text evidence="1">The sequence shown here is derived from an EMBL/GenBank/DDBJ whole genome shotgun (WGS) entry which is preliminary data.</text>
</comment>
<protein>
    <submittedName>
        <fullName evidence="1">Uncharacterized protein</fullName>
    </submittedName>
</protein>
<name>A0ABR3ENT2_9AGAR</name>
<dbReference type="Proteomes" id="UP001465976">
    <property type="component" value="Unassembled WGS sequence"/>
</dbReference>
<dbReference type="EMBL" id="JBAHYK010002715">
    <property type="protein sequence ID" value="KAL0564542.1"/>
    <property type="molecule type" value="Genomic_DNA"/>
</dbReference>